<evidence type="ECO:0000256" key="1">
    <source>
        <dbReference type="ARBA" id="ARBA00023239"/>
    </source>
</evidence>
<dbReference type="EMBL" id="CP087714">
    <property type="protein sequence ID" value="XAT63819.1"/>
    <property type="molecule type" value="Genomic_DNA"/>
</dbReference>
<dbReference type="InterPro" id="IPR006680">
    <property type="entry name" value="Amidohydro-rel"/>
</dbReference>
<dbReference type="PANTHER" id="PTHR21240:SF19">
    <property type="entry name" value="CATALYTIC_ HYDROLASE"/>
    <property type="match status" value="1"/>
</dbReference>
<keyword evidence="4" id="KW-1185">Reference proteome</keyword>
<organism evidence="3 4">
    <name type="scientific">Geoglobus acetivorans</name>
    <dbReference type="NCBI Taxonomy" id="565033"/>
    <lineage>
        <taxon>Archaea</taxon>
        <taxon>Methanobacteriati</taxon>
        <taxon>Methanobacteriota</taxon>
        <taxon>Archaeoglobi</taxon>
        <taxon>Archaeoglobales</taxon>
        <taxon>Archaeoglobaceae</taxon>
        <taxon>Geoglobus</taxon>
    </lineage>
</organism>
<dbReference type="PANTHER" id="PTHR21240">
    <property type="entry name" value="2-AMINO-3-CARBOXYLMUCONATE-6-SEMIALDEHYDE DECARBOXYLASE"/>
    <property type="match status" value="1"/>
</dbReference>
<proteinExistence type="predicted"/>
<evidence type="ECO:0000313" key="4">
    <source>
        <dbReference type="Proteomes" id="UP001492541"/>
    </source>
</evidence>
<dbReference type="RefSeq" id="WP_193806837.1">
    <property type="nucleotide sequence ID" value="NZ_CP087714.1"/>
</dbReference>
<protein>
    <submittedName>
        <fullName evidence="3">Amidohydrolase family protein</fullName>
    </submittedName>
</protein>
<dbReference type="Pfam" id="PF04909">
    <property type="entry name" value="Amidohydro_2"/>
    <property type="match status" value="1"/>
</dbReference>
<dbReference type="Gene3D" id="3.20.20.140">
    <property type="entry name" value="Metal-dependent hydrolases"/>
    <property type="match status" value="1"/>
</dbReference>
<accession>A0ABZ3H3F0</accession>
<name>A0ABZ3H3F0_GEOAI</name>
<dbReference type="InterPro" id="IPR032465">
    <property type="entry name" value="ACMSD"/>
</dbReference>
<keyword evidence="1" id="KW-0456">Lyase</keyword>
<reference evidence="3 4" key="1">
    <citation type="submission" date="2021-11" db="EMBL/GenBank/DDBJ databases">
        <title>Whole genome of Geoglobus acetivorans.</title>
        <authorList>
            <person name="Liu D."/>
        </authorList>
    </citation>
    <scope>NUCLEOTIDE SEQUENCE [LARGE SCALE GENOMIC DNA]</scope>
    <source>
        <strain evidence="3 4">SBH6</strain>
    </source>
</reference>
<dbReference type="Proteomes" id="UP001492541">
    <property type="component" value="Chromosome"/>
</dbReference>
<gene>
    <name evidence="3" type="ORF">LPQ35_00185</name>
</gene>
<dbReference type="CDD" id="cd01292">
    <property type="entry name" value="metallo-dependent_hydrolases"/>
    <property type="match status" value="1"/>
</dbReference>
<dbReference type="SUPFAM" id="SSF51556">
    <property type="entry name" value="Metallo-dependent hydrolases"/>
    <property type="match status" value="1"/>
</dbReference>
<dbReference type="GeneID" id="90448054"/>
<feature type="domain" description="Amidohydrolase-related" evidence="2">
    <location>
        <begin position="3"/>
        <end position="266"/>
    </location>
</feature>
<evidence type="ECO:0000259" key="2">
    <source>
        <dbReference type="Pfam" id="PF04909"/>
    </source>
</evidence>
<sequence>MIIDFHVHVYETVWHPWVMEFLKRSNPNFDFSKKITRERLLKILNDAEVDYAVVLAENAPSVTGIVRNEFVAEFCRGNEKLIPFASINPNTSPDMVEELEKAFEMGCRGLKLLPSYMYFYPNESRVYRLYERCADLKIPIMFHTGTSVFRNVRQKFADPIYLDDVAVDFPDLTIVMAHSGRGIWYDAAFMLARIHDNIYLEISGLPPKKLLEYFPRLEEVEDRIIFGSDFPGVDIKKNIHEILALPLKEKTKRKILGLNAAKILGLGEGQSLSGMSELSHPM</sequence>
<dbReference type="InterPro" id="IPR032466">
    <property type="entry name" value="Metal_Hydrolase"/>
</dbReference>
<evidence type="ECO:0000313" key="3">
    <source>
        <dbReference type="EMBL" id="XAT63819.1"/>
    </source>
</evidence>